<dbReference type="RefSeq" id="YP_010655542.1">
    <property type="nucleotide sequence ID" value="NC_070829.1"/>
</dbReference>
<evidence type="ECO:0000313" key="3">
    <source>
        <dbReference type="Proteomes" id="UP000327392"/>
    </source>
</evidence>
<dbReference type="Proteomes" id="UP000327392">
    <property type="component" value="Segment"/>
</dbReference>
<protein>
    <submittedName>
        <fullName evidence="2">Uncharacterized protein</fullName>
    </submittedName>
</protein>
<feature type="region of interest" description="Disordered" evidence="1">
    <location>
        <begin position="1"/>
        <end position="41"/>
    </location>
</feature>
<organism evidence="2 3">
    <name type="scientific">Streptomyces phage Zuko</name>
    <dbReference type="NCBI Taxonomy" id="2601695"/>
    <lineage>
        <taxon>Viruses</taxon>
        <taxon>Duplodnaviria</taxon>
        <taxon>Heunggongvirae</taxon>
        <taxon>Uroviricota</taxon>
        <taxon>Caudoviricetes</taxon>
        <taxon>Zukovirus</taxon>
        <taxon>Zukovirus zuko</taxon>
    </lineage>
</organism>
<dbReference type="GeneID" id="77931405"/>
<dbReference type="EMBL" id="MN204493">
    <property type="protein sequence ID" value="QEQ93629.1"/>
    <property type="molecule type" value="Genomic_DNA"/>
</dbReference>
<name>A0A5J6D755_9CAUD</name>
<gene>
    <name evidence="2" type="primary">51</name>
    <name evidence="2" type="ORF">SEA_ZUKO_51</name>
</gene>
<feature type="compositionally biased region" description="Acidic residues" evidence="1">
    <location>
        <begin position="1"/>
        <end position="11"/>
    </location>
</feature>
<keyword evidence="3" id="KW-1185">Reference proteome</keyword>
<evidence type="ECO:0000313" key="2">
    <source>
        <dbReference type="EMBL" id="QEQ93629.1"/>
    </source>
</evidence>
<accession>A0A5J6D755</accession>
<evidence type="ECO:0000256" key="1">
    <source>
        <dbReference type="SAM" id="MobiDB-lite"/>
    </source>
</evidence>
<sequence length="41" mass="4434">MEVPTGDDEDSPCIGADTTPEVTVVQADVSDKDAPYPPRWE</sequence>
<feature type="compositionally biased region" description="Basic and acidic residues" evidence="1">
    <location>
        <begin position="29"/>
        <end position="41"/>
    </location>
</feature>
<proteinExistence type="predicted"/>
<dbReference type="KEGG" id="vg:77931405"/>
<reference evidence="2 3" key="1">
    <citation type="submission" date="2019-07" db="EMBL/GenBank/DDBJ databases">
        <authorList>
            <person name="Mandava P."/>
            <person name="Ferry J.C."/>
            <person name="Fallon S.M."/>
            <person name="Hajdenberg M."/>
            <person name="Sharma E."/>
            <person name="Shaffer C.D."/>
            <person name="Weston-Hafer K.A."/>
            <person name="Garlena R.A."/>
            <person name="Russell D.A."/>
            <person name="Pope W.H."/>
            <person name="Jacobs-Sera D."/>
            <person name="Hatfull G.F."/>
        </authorList>
    </citation>
    <scope>NUCLEOTIDE SEQUENCE [LARGE SCALE GENOMIC DNA]</scope>
</reference>